<dbReference type="GO" id="GO:0046961">
    <property type="term" value="F:proton-transporting ATPase activity, rotational mechanism"/>
    <property type="evidence" value="ECO:0007669"/>
    <property type="project" value="InterPro"/>
</dbReference>
<keyword evidence="3" id="KW-1185">Reference proteome</keyword>
<dbReference type="EMBL" id="CP031517">
    <property type="protein sequence ID" value="QOS40243.1"/>
    <property type="molecule type" value="Genomic_DNA"/>
</dbReference>
<evidence type="ECO:0000313" key="1">
    <source>
        <dbReference type="EMBL" id="MBB5218042.1"/>
    </source>
</evidence>
<dbReference type="RefSeq" id="WP_184651478.1">
    <property type="nucleotide sequence ID" value="NZ_JACHFR010000001.1"/>
</dbReference>
<dbReference type="KEGG" id="trc:DYE49_07160"/>
<dbReference type="Pfam" id="PF01992">
    <property type="entry name" value="vATP-synt_AC39"/>
    <property type="match status" value="1"/>
</dbReference>
<evidence type="ECO:0000313" key="3">
    <source>
        <dbReference type="Proteomes" id="UP000578697"/>
    </source>
</evidence>
<reference evidence="1 3" key="2">
    <citation type="submission" date="2020-08" db="EMBL/GenBank/DDBJ databases">
        <title>Genomic Encyclopedia of Type Strains, Phase IV (KMG-IV): sequencing the most valuable type-strain genomes for metagenomic binning, comparative biology and taxonomic classification.</title>
        <authorList>
            <person name="Goeker M."/>
        </authorList>
    </citation>
    <scope>NUCLEOTIDE SEQUENCE [LARGE SCALE GENOMIC DNA]</scope>
    <source>
        <strain evidence="1 3">DSM 103679</strain>
    </source>
</reference>
<evidence type="ECO:0000313" key="2">
    <source>
        <dbReference type="EMBL" id="QOS40243.1"/>
    </source>
</evidence>
<evidence type="ECO:0000313" key="4">
    <source>
        <dbReference type="Proteomes" id="UP000593591"/>
    </source>
</evidence>
<dbReference type="Proteomes" id="UP000593591">
    <property type="component" value="Chromosome"/>
</dbReference>
<dbReference type="InterPro" id="IPR036079">
    <property type="entry name" value="ATPase_csu/dsu_sf"/>
</dbReference>
<reference evidence="2 4" key="1">
    <citation type="submission" date="2018-08" db="EMBL/GenBank/DDBJ databases">
        <title>The first complete genome of Treponema rectale (CHPAT), a commensal spirochete of the bovine rectum.</title>
        <authorList>
            <person name="Staton G.J."/>
            <person name="Clegg S.R."/>
            <person name="Carter S.D."/>
            <person name="Radford A.D."/>
            <person name="Darby A."/>
            <person name="Hall N."/>
            <person name="Birtles R.J."/>
            <person name="Evans N.J."/>
        </authorList>
    </citation>
    <scope>NUCLEOTIDE SEQUENCE [LARGE SCALE GENOMIC DNA]</scope>
    <source>
        <strain evidence="2 4">CHPA</strain>
    </source>
</reference>
<proteinExistence type="predicted"/>
<organism evidence="1 3">
    <name type="scientific">Treponema rectale</name>
    <dbReference type="NCBI Taxonomy" id="744512"/>
    <lineage>
        <taxon>Bacteria</taxon>
        <taxon>Pseudomonadati</taxon>
        <taxon>Spirochaetota</taxon>
        <taxon>Spirochaetia</taxon>
        <taxon>Spirochaetales</taxon>
        <taxon>Treponemataceae</taxon>
        <taxon>Treponema</taxon>
    </lineage>
</organism>
<gene>
    <name evidence="2" type="ORF">DYE49_07160</name>
    <name evidence="1" type="ORF">HNP77_000386</name>
</gene>
<name>A0A840SF16_9SPIR</name>
<sequence>MAMDKTAARSYVYAKSCAVLSRSFIGENARVLFSARSLSDLWSLVFKSEIPAVPQVLLTKKLQSEAASRFVKEFRSLLSNYSEPDPLLVKLIQSFEYENFKTVTGALCYGETKLPELTDISPFGFIKYGKWPSLKEMTEETEFSWYNTVPEPQKLHEQDFKLDSQYLKTLWLQVKKSSSECRSDLMKLIGTKIQIDNAVWALRLRIYYKMTDEEILSHLVYEDESKGEKDFFVREAVNVLSFEPDDYEQWRKWKYRELLNPHEDGVVWTVDSRWISNAFKVSYAGSARKLFHKHPFTECPLVCLYILKRQELDNICMAAEGLRLNVNPETEEKNG</sequence>
<dbReference type="Proteomes" id="UP000578697">
    <property type="component" value="Unassembled WGS sequence"/>
</dbReference>
<protein>
    <submittedName>
        <fullName evidence="1">Vacuolar-type H+-ATPase subunit C/Vma6</fullName>
    </submittedName>
</protein>
<dbReference type="InterPro" id="IPR002843">
    <property type="entry name" value="ATPase_V0-cplx_csu/dsu"/>
</dbReference>
<accession>A0A840SF16</accession>
<dbReference type="AlphaFoldDB" id="A0A840SF16"/>
<dbReference type="EMBL" id="JACHFR010000001">
    <property type="protein sequence ID" value="MBB5218042.1"/>
    <property type="molecule type" value="Genomic_DNA"/>
</dbReference>
<dbReference type="SUPFAM" id="SSF103486">
    <property type="entry name" value="V-type ATP synthase subunit C"/>
    <property type="match status" value="1"/>
</dbReference>